<dbReference type="PANTHER" id="PTHR30408:SF12">
    <property type="entry name" value="TYPE I RESTRICTION ENZYME MJAVIII SPECIFICITY SUBUNIT"/>
    <property type="match status" value="1"/>
</dbReference>
<dbReference type="Proteomes" id="UP000732377">
    <property type="component" value="Unassembled WGS sequence"/>
</dbReference>
<dbReference type="EMBL" id="PIUK01000216">
    <property type="protein sequence ID" value="MBY6277653.1"/>
    <property type="molecule type" value="Genomic_DNA"/>
</dbReference>
<evidence type="ECO:0000256" key="1">
    <source>
        <dbReference type="ARBA" id="ARBA00010923"/>
    </source>
</evidence>
<evidence type="ECO:0000256" key="2">
    <source>
        <dbReference type="ARBA" id="ARBA00022747"/>
    </source>
</evidence>
<comment type="similarity">
    <text evidence="1">Belongs to the type-I restriction system S methylase family.</text>
</comment>
<dbReference type="PANTHER" id="PTHR30408">
    <property type="entry name" value="TYPE-1 RESTRICTION ENZYME ECOKI SPECIFICITY PROTEIN"/>
    <property type="match status" value="1"/>
</dbReference>
<protein>
    <recommendedName>
        <fullName evidence="4">Type I restriction modification DNA specificity domain-containing protein</fullName>
    </recommendedName>
</protein>
<proteinExistence type="inferred from homology"/>
<evidence type="ECO:0000259" key="4">
    <source>
        <dbReference type="Pfam" id="PF01420"/>
    </source>
</evidence>
<feature type="domain" description="Type I restriction modification DNA specificity" evidence="4">
    <location>
        <begin position="73"/>
        <end position="163"/>
    </location>
</feature>
<keyword evidence="2" id="KW-0680">Restriction system</keyword>
<dbReference type="AlphaFoldDB" id="A0A953IAU8"/>
<organism evidence="5 6">
    <name type="scientific">Symbiobacterium thermophilum</name>
    <dbReference type="NCBI Taxonomy" id="2734"/>
    <lineage>
        <taxon>Bacteria</taxon>
        <taxon>Bacillati</taxon>
        <taxon>Bacillota</taxon>
        <taxon>Clostridia</taxon>
        <taxon>Eubacteriales</taxon>
        <taxon>Symbiobacteriaceae</taxon>
        <taxon>Symbiobacterium</taxon>
    </lineage>
</organism>
<dbReference type="Pfam" id="PF01420">
    <property type="entry name" value="Methylase_S"/>
    <property type="match status" value="1"/>
</dbReference>
<accession>A0A953IAU8</accession>
<sequence length="389" mass="43746">MRKWLRRPLCELAEFERELIQPDEIPPGTIYVGLEHITSNGTLVGARPIESHTLASTKFRFSNRHILYGKLRPYLAKIACPEFSGVCSTDILPILPGPEIDRRFLFHYLRWPKIVRYAASKAVGANLPRLSTSVLGSVQIPVPPLDEQRLIAEMLDRAEALINSRRKSLTTLDGLIRTLFVDSFGDIAINTRRWPTIRLQELLTAPPRNGVSPAKGGTANYNVLTLSAITGREFDVTAVKNGSFVSIPGPQYMVDENDFLICRGNGNLDLVGRGHFPPYSMPGVIFPDTMIAIRLSADLVDKVFFEQMWNSPLVRRQIELLARTTNGTYKINQTMLADITLVVPPIELQRKFGEQVSTIQQLKSKYRTSLVQFEALYASLQHRAFKGEL</sequence>
<reference evidence="5" key="1">
    <citation type="submission" date="2017-11" db="EMBL/GenBank/DDBJ databases">
        <title>Three new genomes from thermophilic consortium.</title>
        <authorList>
            <person name="Quaggio R."/>
            <person name="Amgarten D."/>
            <person name="Setubal J.C."/>
        </authorList>
    </citation>
    <scope>NUCLEOTIDE SEQUENCE</scope>
    <source>
        <strain evidence="5">ZCTH01-B2</strain>
    </source>
</reference>
<evidence type="ECO:0000313" key="6">
    <source>
        <dbReference type="Proteomes" id="UP000732377"/>
    </source>
</evidence>
<dbReference type="GO" id="GO:0003677">
    <property type="term" value="F:DNA binding"/>
    <property type="evidence" value="ECO:0007669"/>
    <property type="project" value="UniProtKB-KW"/>
</dbReference>
<dbReference type="Gene3D" id="3.90.220.20">
    <property type="entry name" value="DNA methylase specificity domains"/>
    <property type="match status" value="2"/>
</dbReference>
<dbReference type="RefSeq" id="WP_273380946.1">
    <property type="nucleotide sequence ID" value="NZ_PIUK01000216.1"/>
</dbReference>
<dbReference type="InterPro" id="IPR052021">
    <property type="entry name" value="Type-I_RS_S_subunit"/>
</dbReference>
<dbReference type="SUPFAM" id="SSF116734">
    <property type="entry name" value="DNA methylase specificity domain"/>
    <property type="match status" value="2"/>
</dbReference>
<gene>
    <name evidence="5" type="ORF">CWE10_15875</name>
</gene>
<name>A0A953IAU8_SYMTR</name>
<dbReference type="InterPro" id="IPR044946">
    <property type="entry name" value="Restrct_endonuc_typeI_TRD_sf"/>
</dbReference>
<dbReference type="GO" id="GO:0009307">
    <property type="term" value="P:DNA restriction-modification system"/>
    <property type="evidence" value="ECO:0007669"/>
    <property type="project" value="UniProtKB-KW"/>
</dbReference>
<keyword evidence="3" id="KW-0238">DNA-binding</keyword>
<evidence type="ECO:0000256" key="3">
    <source>
        <dbReference type="ARBA" id="ARBA00023125"/>
    </source>
</evidence>
<evidence type="ECO:0000313" key="5">
    <source>
        <dbReference type="EMBL" id="MBY6277653.1"/>
    </source>
</evidence>
<comment type="caution">
    <text evidence="5">The sequence shown here is derived from an EMBL/GenBank/DDBJ whole genome shotgun (WGS) entry which is preliminary data.</text>
</comment>
<dbReference type="InterPro" id="IPR000055">
    <property type="entry name" value="Restrct_endonuc_typeI_TRD"/>
</dbReference>